<protein>
    <submittedName>
        <fullName evidence="2">Uncharacterized protein</fullName>
    </submittedName>
</protein>
<feature type="compositionally biased region" description="Basic and acidic residues" evidence="1">
    <location>
        <begin position="90"/>
        <end position="101"/>
    </location>
</feature>
<dbReference type="Proteomes" id="UP000737018">
    <property type="component" value="Unassembled WGS sequence"/>
</dbReference>
<proteinExistence type="predicted"/>
<accession>A0A8J4RGA8</accession>
<evidence type="ECO:0000313" key="2">
    <source>
        <dbReference type="EMBL" id="KAF3963541.1"/>
    </source>
</evidence>
<feature type="region of interest" description="Disordered" evidence="1">
    <location>
        <begin position="78"/>
        <end position="114"/>
    </location>
</feature>
<name>A0A8J4RGA8_9ROSI</name>
<reference evidence="2" key="1">
    <citation type="submission" date="2020-03" db="EMBL/GenBank/DDBJ databases">
        <title>Castanea mollissima Vanexum genome sequencing.</title>
        <authorList>
            <person name="Staton M."/>
        </authorList>
    </citation>
    <scope>NUCLEOTIDE SEQUENCE</scope>
    <source>
        <tissue evidence="2">Leaf</tissue>
    </source>
</reference>
<evidence type="ECO:0000313" key="3">
    <source>
        <dbReference type="Proteomes" id="UP000737018"/>
    </source>
</evidence>
<feature type="region of interest" description="Disordered" evidence="1">
    <location>
        <begin position="1"/>
        <end position="33"/>
    </location>
</feature>
<dbReference type="EMBL" id="JRKL02001523">
    <property type="protein sequence ID" value="KAF3963541.1"/>
    <property type="molecule type" value="Genomic_DNA"/>
</dbReference>
<keyword evidence="3" id="KW-1185">Reference proteome</keyword>
<dbReference type="AlphaFoldDB" id="A0A8J4RGA8"/>
<comment type="caution">
    <text evidence="2">The sequence shown here is derived from an EMBL/GenBank/DDBJ whole genome shotgun (WGS) entry which is preliminary data.</text>
</comment>
<feature type="compositionally biased region" description="Polar residues" evidence="1">
    <location>
        <begin position="9"/>
        <end position="26"/>
    </location>
</feature>
<sequence length="175" mass="19582">MDECPLSLPGNSPSMPNVQAPQSQYDSIEADGQSEIVNVPIDVEDDEDYNLSDFSESDDDIIEDFGMEDDGINRAIGGKQLEGVWNGEGDSDHGDSDELRSAEGSSDDEGNSRPRFLEFNQRIGMENVQLVKDQKFASHVIFKEALKEWCIKKKKWLEDTCIPNTNGRCLSNQNF</sequence>
<evidence type="ECO:0000256" key="1">
    <source>
        <dbReference type="SAM" id="MobiDB-lite"/>
    </source>
</evidence>
<gene>
    <name evidence="2" type="ORF">CMV_012081</name>
</gene>
<organism evidence="2 3">
    <name type="scientific">Castanea mollissima</name>
    <name type="common">Chinese chestnut</name>
    <dbReference type="NCBI Taxonomy" id="60419"/>
    <lineage>
        <taxon>Eukaryota</taxon>
        <taxon>Viridiplantae</taxon>
        <taxon>Streptophyta</taxon>
        <taxon>Embryophyta</taxon>
        <taxon>Tracheophyta</taxon>
        <taxon>Spermatophyta</taxon>
        <taxon>Magnoliopsida</taxon>
        <taxon>eudicotyledons</taxon>
        <taxon>Gunneridae</taxon>
        <taxon>Pentapetalae</taxon>
        <taxon>rosids</taxon>
        <taxon>fabids</taxon>
        <taxon>Fagales</taxon>
        <taxon>Fagaceae</taxon>
        <taxon>Castanea</taxon>
    </lineage>
</organism>